<accession>A0AAI8PB99</accession>
<dbReference type="EMBL" id="CP031641">
    <property type="protein sequence ID" value="AXO88187.1"/>
    <property type="molecule type" value="Genomic_DNA"/>
</dbReference>
<dbReference type="SUPFAM" id="SSF55729">
    <property type="entry name" value="Acyl-CoA N-acyltransferases (Nat)"/>
    <property type="match status" value="1"/>
</dbReference>
<protein>
    <submittedName>
        <fullName evidence="2">GNAT family N-acetyltransferase</fullName>
    </submittedName>
</protein>
<evidence type="ECO:0000313" key="2">
    <source>
        <dbReference type="EMBL" id="AXO88187.1"/>
    </source>
</evidence>
<dbReference type="Gene3D" id="3.40.630.30">
    <property type="match status" value="1"/>
</dbReference>
<feature type="domain" description="N-acetyltransferase" evidence="1">
    <location>
        <begin position="30"/>
        <end position="166"/>
    </location>
</feature>
<proteinExistence type="predicted"/>
<dbReference type="InterPro" id="IPR016181">
    <property type="entry name" value="Acyl_CoA_acyltransferase"/>
</dbReference>
<dbReference type="CDD" id="cd04301">
    <property type="entry name" value="NAT_SF"/>
    <property type="match status" value="1"/>
</dbReference>
<dbReference type="Pfam" id="PF00583">
    <property type="entry name" value="Acetyltransf_1"/>
    <property type="match status" value="1"/>
</dbReference>
<dbReference type="RefSeq" id="WP_116888072.1">
    <property type="nucleotide sequence ID" value="NZ_CP031641.1"/>
</dbReference>
<dbReference type="InterPro" id="IPR000182">
    <property type="entry name" value="GNAT_dom"/>
</dbReference>
<dbReference type="AlphaFoldDB" id="A0AAI8PB99"/>
<sequence length="166" mass="19378">MTDTQTVYYLEMTSPDQLRAKPARDDLNVVECEIVQPAFNRFLYQLVGRDWSWTDLDHWTDEQWQAEIGQACHRTWVAYHRGAIAGYYELQRPDGENVEIRYFGLAPQFLDRGFGGPLLSQALRDAWSWPGTRRVWLHTCSLDHPAALANYQARGMRLYKQEVEPV</sequence>
<evidence type="ECO:0000313" key="3">
    <source>
        <dbReference type="Proteomes" id="UP000258127"/>
    </source>
</evidence>
<gene>
    <name evidence="2" type="ORF">DZC75_09325</name>
</gene>
<evidence type="ECO:0000259" key="1">
    <source>
        <dbReference type="PROSITE" id="PS51186"/>
    </source>
</evidence>
<dbReference type="Proteomes" id="UP000258127">
    <property type="component" value="Chromosome"/>
</dbReference>
<organism evidence="2 3">
    <name type="scientific">Pseudomonas parafulva</name>
    <dbReference type="NCBI Taxonomy" id="157782"/>
    <lineage>
        <taxon>Bacteria</taxon>
        <taxon>Pseudomonadati</taxon>
        <taxon>Pseudomonadota</taxon>
        <taxon>Gammaproteobacteria</taxon>
        <taxon>Pseudomonadales</taxon>
        <taxon>Pseudomonadaceae</taxon>
        <taxon>Pseudomonas</taxon>
    </lineage>
</organism>
<reference evidence="2 3" key="1">
    <citation type="submission" date="2018-08" db="EMBL/GenBank/DDBJ databases">
        <authorList>
            <person name="Lee Y."/>
            <person name="Kakembo D."/>
        </authorList>
    </citation>
    <scope>NUCLEOTIDE SEQUENCE [LARGE SCALE GENOMIC DNA]</scope>
    <source>
        <strain evidence="2 3">JBCS1880</strain>
    </source>
</reference>
<dbReference type="GO" id="GO:0016747">
    <property type="term" value="F:acyltransferase activity, transferring groups other than amino-acyl groups"/>
    <property type="evidence" value="ECO:0007669"/>
    <property type="project" value="InterPro"/>
</dbReference>
<name>A0AAI8PB99_9PSED</name>
<keyword evidence="3" id="KW-1185">Reference proteome</keyword>
<dbReference type="PROSITE" id="PS51186">
    <property type="entry name" value="GNAT"/>
    <property type="match status" value="1"/>
</dbReference>